<dbReference type="Proteomes" id="UP001519460">
    <property type="component" value="Unassembled WGS sequence"/>
</dbReference>
<evidence type="ECO:0000313" key="1">
    <source>
        <dbReference type="EMBL" id="KAK7493146.1"/>
    </source>
</evidence>
<accession>A0ABD0L1M1</accession>
<sequence>MIGSMRPEKTEKLTLWTLPEIELGCILDFLHWRDKISLQAACPEMSRVLMTPLGWRTFKAGEISSVQSQRDEVACVQKYGHLFQHCTLWLGRPCRNTWECTCVFDVNAGSMFPVLSALVDKCKVLKSLRLYHPSHVTPESNDTDVFKQYQHAIEKLLLHALHRTRFSLELCGLQYSNDHIRPISLRFFDYYVSNPQVSQLVTVLDVSRSADNRLHPPAPLNCLPAMTSLVTLKVPVHCVTMGILQSLVQNCLCDLYLLSDDSTVDLGYDEQQHLHWLTLLVPRGRKFHVHYIFKQRTLTPADLVPNPYVRSVCIDSPCRLLTEDLLVAIADRYGNSLQLLALSHSAWKPDIMLLDLSNFAAKCPRLTHFVSTLLHPTNMLVSLVENAPRLKDVLVVGHGDEMAEFMHIVSQSLHHSWQPRPCPSMFHIDSWELSFLLDEYILRYSIPVVMTRS</sequence>
<evidence type="ECO:0008006" key="3">
    <source>
        <dbReference type="Google" id="ProtNLM"/>
    </source>
</evidence>
<comment type="caution">
    <text evidence="1">The sequence shown here is derived from an EMBL/GenBank/DDBJ whole genome shotgun (WGS) entry which is preliminary data.</text>
</comment>
<reference evidence="1 2" key="1">
    <citation type="journal article" date="2023" name="Sci. Data">
        <title>Genome assembly of the Korean intertidal mud-creeper Batillaria attramentaria.</title>
        <authorList>
            <person name="Patra A.K."/>
            <person name="Ho P.T."/>
            <person name="Jun S."/>
            <person name="Lee S.J."/>
            <person name="Kim Y."/>
            <person name="Won Y.J."/>
        </authorList>
    </citation>
    <scope>NUCLEOTIDE SEQUENCE [LARGE SCALE GENOMIC DNA]</scope>
    <source>
        <strain evidence="1">Wonlab-2016</strain>
    </source>
</reference>
<evidence type="ECO:0000313" key="2">
    <source>
        <dbReference type="Proteomes" id="UP001519460"/>
    </source>
</evidence>
<dbReference type="InterPro" id="IPR032675">
    <property type="entry name" value="LRR_dom_sf"/>
</dbReference>
<dbReference type="EMBL" id="JACVVK020000096">
    <property type="protein sequence ID" value="KAK7493146.1"/>
    <property type="molecule type" value="Genomic_DNA"/>
</dbReference>
<proteinExistence type="predicted"/>
<dbReference type="Gene3D" id="3.80.10.10">
    <property type="entry name" value="Ribonuclease Inhibitor"/>
    <property type="match status" value="1"/>
</dbReference>
<dbReference type="AlphaFoldDB" id="A0ABD0L1M1"/>
<gene>
    <name evidence="1" type="ORF">BaRGS_00015667</name>
</gene>
<keyword evidence="2" id="KW-1185">Reference proteome</keyword>
<organism evidence="1 2">
    <name type="scientific">Batillaria attramentaria</name>
    <dbReference type="NCBI Taxonomy" id="370345"/>
    <lineage>
        <taxon>Eukaryota</taxon>
        <taxon>Metazoa</taxon>
        <taxon>Spiralia</taxon>
        <taxon>Lophotrochozoa</taxon>
        <taxon>Mollusca</taxon>
        <taxon>Gastropoda</taxon>
        <taxon>Caenogastropoda</taxon>
        <taxon>Sorbeoconcha</taxon>
        <taxon>Cerithioidea</taxon>
        <taxon>Batillariidae</taxon>
        <taxon>Batillaria</taxon>
    </lineage>
</organism>
<name>A0ABD0L1M1_9CAEN</name>
<protein>
    <recommendedName>
        <fullName evidence="3">F-box domain-containing protein</fullName>
    </recommendedName>
</protein>